<sequence>KLRQQKVELPFGHIKRNLKVDAFLLRGLDGAKAEASLLASCFNIRRMITLIGALALIKKLKDLASSRGTSLLDRRDITSPLATLRKSAYSKQEIRANKENNVSASIENSNRREKTLMNRVFVSRKVLNSRFLCQRAFSLISYDTV</sequence>
<evidence type="ECO:0000313" key="2">
    <source>
        <dbReference type="EMBL" id="GAG79998.1"/>
    </source>
</evidence>
<name>X1B7A3_9ZZZZ</name>
<dbReference type="Pfam" id="PF13751">
    <property type="entry name" value="DDE_Tnp_1_6"/>
    <property type="match status" value="1"/>
</dbReference>
<comment type="caution">
    <text evidence="2">The sequence shown here is derived from an EMBL/GenBank/DDBJ whole genome shotgun (WGS) entry which is preliminary data.</text>
</comment>
<gene>
    <name evidence="2" type="ORF">S01H4_25839</name>
</gene>
<feature type="domain" description="Transposase DDE" evidence="1">
    <location>
        <begin position="2"/>
        <end position="48"/>
    </location>
</feature>
<dbReference type="EMBL" id="BART01012358">
    <property type="protein sequence ID" value="GAG79998.1"/>
    <property type="molecule type" value="Genomic_DNA"/>
</dbReference>
<dbReference type="InterPro" id="IPR025668">
    <property type="entry name" value="Tnp_DDE_dom"/>
</dbReference>
<protein>
    <recommendedName>
        <fullName evidence="1">Transposase DDE domain-containing protein</fullName>
    </recommendedName>
</protein>
<dbReference type="AlphaFoldDB" id="X1B7A3"/>
<organism evidence="2">
    <name type="scientific">marine sediment metagenome</name>
    <dbReference type="NCBI Taxonomy" id="412755"/>
    <lineage>
        <taxon>unclassified sequences</taxon>
        <taxon>metagenomes</taxon>
        <taxon>ecological metagenomes</taxon>
    </lineage>
</organism>
<feature type="non-terminal residue" evidence="2">
    <location>
        <position position="1"/>
    </location>
</feature>
<evidence type="ECO:0000259" key="1">
    <source>
        <dbReference type="Pfam" id="PF13751"/>
    </source>
</evidence>
<proteinExistence type="predicted"/>
<reference evidence="2" key="1">
    <citation type="journal article" date="2014" name="Front. Microbiol.">
        <title>High frequency of phylogenetically diverse reductive dehalogenase-homologous genes in deep subseafloor sedimentary metagenomes.</title>
        <authorList>
            <person name="Kawai M."/>
            <person name="Futagami T."/>
            <person name="Toyoda A."/>
            <person name="Takaki Y."/>
            <person name="Nishi S."/>
            <person name="Hori S."/>
            <person name="Arai W."/>
            <person name="Tsubouchi T."/>
            <person name="Morono Y."/>
            <person name="Uchiyama I."/>
            <person name="Ito T."/>
            <person name="Fujiyama A."/>
            <person name="Inagaki F."/>
            <person name="Takami H."/>
        </authorList>
    </citation>
    <scope>NUCLEOTIDE SEQUENCE</scope>
    <source>
        <strain evidence="2">Expedition CK06-06</strain>
    </source>
</reference>
<accession>X1B7A3</accession>